<proteinExistence type="predicted"/>
<dbReference type="AlphaFoldDB" id="A0A7C9P8E5"/>
<evidence type="ECO:0000313" key="1">
    <source>
        <dbReference type="EMBL" id="NDP47788.1"/>
    </source>
</evidence>
<comment type="caution">
    <text evidence="1">The sequence shown here is derived from an EMBL/GenBank/DDBJ whole genome shotgun (WGS) entry which is preliminary data.</text>
</comment>
<accession>A0A7C9P8E5</accession>
<evidence type="ECO:0000313" key="2">
    <source>
        <dbReference type="Proteomes" id="UP000483432"/>
    </source>
</evidence>
<reference evidence="1 2" key="1">
    <citation type="submission" date="2019-09" db="EMBL/GenBank/DDBJ databases">
        <title>H2 Metabolism Revealed by Metagenomic Analysis in Subglacial Sediment of East Antarctica.</title>
        <authorList>
            <person name="Yang Z."/>
            <person name="Zhang Y."/>
            <person name="Lv Y."/>
            <person name="Yan W."/>
            <person name="Xiao X."/>
            <person name="Sun B."/>
            <person name="Ma H."/>
        </authorList>
    </citation>
    <scope>NUCLEOTIDE SEQUENCE [LARGE SCALE GENOMIC DNA]</scope>
    <source>
        <strain evidence="1">Bin2_2</strain>
    </source>
</reference>
<dbReference type="EMBL" id="JAAFGW010000057">
    <property type="protein sequence ID" value="NDP47788.1"/>
    <property type="molecule type" value="Genomic_DNA"/>
</dbReference>
<organism evidence="1 2">
    <name type="scientific">Sulfuriferula multivorans</name>
    <dbReference type="NCBI Taxonomy" id="1559896"/>
    <lineage>
        <taxon>Bacteria</taxon>
        <taxon>Pseudomonadati</taxon>
        <taxon>Pseudomonadota</taxon>
        <taxon>Betaproteobacteria</taxon>
        <taxon>Nitrosomonadales</taxon>
        <taxon>Sulfuricellaceae</taxon>
        <taxon>Sulfuriferula</taxon>
    </lineage>
</organism>
<dbReference type="Proteomes" id="UP000483432">
    <property type="component" value="Unassembled WGS sequence"/>
</dbReference>
<sequence length="28" mass="3138">MNNLNLSPVKKLEIIIEGAHQEFATDVL</sequence>
<feature type="non-terminal residue" evidence="1">
    <location>
        <position position="28"/>
    </location>
</feature>
<name>A0A7C9P8E5_9PROT</name>
<gene>
    <name evidence="1" type="ORF">GZ085_05220</name>
</gene>
<protein>
    <submittedName>
        <fullName evidence="1">P-II family nitrogen regulator</fullName>
    </submittedName>
</protein>